<dbReference type="EMBL" id="JAIMBW010000001">
    <property type="protein sequence ID" value="MBY4894690.1"/>
    <property type="molecule type" value="Genomic_DNA"/>
</dbReference>
<name>A0A975TTV4_9RHOB</name>
<dbReference type="AlphaFoldDB" id="A0A975TTV4"/>
<dbReference type="Proteomes" id="UP000693972">
    <property type="component" value="Unassembled WGS sequence"/>
</dbReference>
<accession>A0A975TTV4</accession>
<gene>
    <name evidence="1" type="ORF">KUL25_18170</name>
</gene>
<dbReference type="RefSeq" id="WP_257894210.1">
    <property type="nucleotide sequence ID" value="NZ_JAIMBW010000001.1"/>
</dbReference>
<sequence>MNVEFQTCIDRDIIYMKWTGVVDFDTVMGGLAAVRNDENYRPGRPRLVDASRITEIDMDYGLLRAMVREKTGTGDHSIDESVSAVYAPGDVVFGVTRMVQTMMEIAGGARIDVFRVERDALASLGLGHESFADLLATENFLAARPGRPSRAMRTG</sequence>
<protein>
    <submittedName>
        <fullName evidence="1">Uncharacterized protein</fullName>
    </submittedName>
</protein>
<reference evidence="1 2" key="1">
    <citation type="submission" date="2021-07" db="EMBL/GenBank/DDBJ databases">
        <title>Karlodiniumbacter phycospheric gen. nov., sp. nov., a phycosphere bacterium isolated from karlodinium veneficum.</title>
        <authorList>
            <person name="Peng Y."/>
            <person name="Jiang L."/>
            <person name="Lee J."/>
        </authorList>
    </citation>
    <scope>NUCLEOTIDE SEQUENCE</scope>
    <source>
        <strain evidence="1 2">N5</strain>
    </source>
</reference>
<proteinExistence type="predicted"/>
<organism evidence="1">
    <name type="scientific">Gymnodinialimonas phycosphaerae</name>
    <dbReference type="NCBI Taxonomy" id="2841589"/>
    <lineage>
        <taxon>Bacteria</taxon>
        <taxon>Pseudomonadati</taxon>
        <taxon>Pseudomonadota</taxon>
        <taxon>Alphaproteobacteria</taxon>
        <taxon>Rhodobacterales</taxon>
        <taxon>Paracoccaceae</taxon>
        <taxon>Gymnodinialimonas</taxon>
    </lineage>
</organism>
<evidence type="ECO:0000313" key="2">
    <source>
        <dbReference type="Proteomes" id="UP000693972"/>
    </source>
</evidence>
<keyword evidence="2" id="KW-1185">Reference proteome</keyword>
<dbReference type="EMBL" id="CP078073">
    <property type="protein sequence ID" value="QXL87330.1"/>
    <property type="molecule type" value="Genomic_DNA"/>
</dbReference>
<evidence type="ECO:0000313" key="1">
    <source>
        <dbReference type="EMBL" id="QXL87330.1"/>
    </source>
</evidence>